<sequence length="221" mass="24490">MTTTHMHTDAEDTIHPTQPAPDAGPLSQAEIDRLFADRHTTQLFSDEPVDLALIERAYADLRWAPTAMNNQPLRLDVVDSPEARARLAPLMIEFNREKTERAPLTLIASYDLDWHRHMGHLAPFREGFEEDAEGKPGMREGMGRTNALIQVGYLLVALRAHGLEVGPMAGFDAAAVDAEFHADRAWKSLLVINVGHAAADDEKAQQPRQGRLDFAQAAQVL</sequence>
<dbReference type="NCBIfam" id="NF003768">
    <property type="entry name" value="PRK05365.1"/>
    <property type="match status" value="1"/>
</dbReference>
<dbReference type="PANTHER" id="PTHR43543">
    <property type="entry name" value="MALONIC SEMIALDEHYDE REDUCTASE RUTE-RELATED"/>
    <property type="match status" value="1"/>
</dbReference>
<dbReference type="RefSeq" id="WP_002856661.1">
    <property type="nucleotide sequence ID" value="NZ_JACLBY010000003.1"/>
</dbReference>
<dbReference type="InterPro" id="IPR000415">
    <property type="entry name" value="Nitroreductase-like"/>
</dbReference>
<gene>
    <name evidence="3" type="ORF">M3A82_003770</name>
</gene>
<dbReference type="AlphaFoldDB" id="A0AAP3EWG4"/>
<dbReference type="Gene3D" id="3.40.109.10">
    <property type="entry name" value="NADH Oxidase"/>
    <property type="match status" value="1"/>
</dbReference>
<feature type="domain" description="Nitroreductase" evidence="2">
    <location>
        <begin position="37"/>
        <end position="196"/>
    </location>
</feature>
<dbReference type="SUPFAM" id="SSF55469">
    <property type="entry name" value="FMN-dependent nitroreductase-like"/>
    <property type="match status" value="1"/>
</dbReference>
<evidence type="ECO:0000313" key="4">
    <source>
        <dbReference type="Proteomes" id="UP001205867"/>
    </source>
</evidence>
<dbReference type="InterPro" id="IPR029479">
    <property type="entry name" value="Nitroreductase"/>
</dbReference>
<reference evidence="3" key="1">
    <citation type="submission" date="2023-06" db="EMBL/GenBank/DDBJ databases">
        <title>lsaBGC provides a comprehensive framework for evolutionary analysis of biosynthetic gene clusters within focal taxa.</title>
        <authorList>
            <person name="Salamzade R."/>
            <person name="Sandstrom S."/>
            <person name="Kalan L.R."/>
        </authorList>
    </citation>
    <scope>NUCLEOTIDE SEQUENCE</scope>
    <source>
        <strain evidence="3">P3-SID899</strain>
    </source>
</reference>
<feature type="compositionally biased region" description="Basic and acidic residues" evidence="1">
    <location>
        <begin position="1"/>
        <end position="14"/>
    </location>
</feature>
<protein>
    <submittedName>
        <fullName evidence="3">Malonic semialdehyde reductase</fullName>
        <ecNumber evidence="3">1.1.1.298</ecNumber>
    </submittedName>
</protein>
<evidence type="ECO:0000313" key="3">
    <source>
        <dbReference type="EMBL" id="MCV7628462.1"/>
    </source>
</evidence>
<dbReference type="PANTHER" id="PTHR43543:SF1">
    <property type="entry name" value="MALONIC SEMIALDEHYDE REDUCTASE RUTE-RELATED"/>
    <property type="match status" value="1"/>
</dbReference>
<dbReference type="Pfam" id="PF00881">
    <property type="entry name" value="Nitroreductase"/>
    <property type="match status" value="1"/>
</dbReference>
<dbReference type="Proteomes" id="UP001205867">
    <property type="component" value="Unassembled WGS sequence"/>
</dbReference>
<feature type="region of interest" description="Disordered" evidence="1">
    <location>
        <begin position="1"/>
        <end position="25"/>
    </location>
</feature>
<accession>A0AAP3EWG4</accession>
<organism evidence="3 4">
    <name type="scientific">Micrococcus luteus</name>
    <name type="common">Micrococcus lysodeikticus</name>
    <dbReference type="NCBI Taxonomy" id="1270"/>
    <lineage>
        <taxon>Bacteria</taxon>
        <taxon>Bacillati</taxon>
        <taxon>Actinomycetota</taxon>
        <taxon>Actinomycetes</taxon>
        <taxon>Micrococcales</taxon>
        <taxon>Micrococcaceae</taxon>
        <taxon>Micrococcus</taxon>
    </lineage>
</organism>
<dbReference type="InterPro" id="IPR050461">
    <property type="entry name" value="Nitroreductase_HadB/RutE"/>
</dbReference>
<dbReference type="EC" id="1.1.1.298" evidence="3"/>
<evidence type="ECO:0000256" key="1">
    <source>
        <dbReference type="SAM" id="MobiDB-lite"/>
    </source>
</evidence>
<evidence type="ECO:0000259" key="2">
    <source>
        <dbReference type="Pfam" id="PF00881"/>
    </source>
</evidence>
<comment type="caution">
    <text evidence="3">The sequence shown here is derived from an EMBL/GenBank/DDBJ whole genome shotgun (WGS) entry which is preliminary data.</text>
</comment>
<keyword evidence="3" id="KW-0560">Oxidoreductase</keyword>
<proteinExistence type="predicted"/>
<dbReference type="EMBL" id="JALXKZ020000004">
    <property type="protein sequence ID" value="MCV7628462.1"/>
    <property type="molecule type" value="Genomic_DNA"/>
</dbReference>
<name>A0AAP3EWG4_MICLU</name>
<dbReference type="GO" id="GO:0035527">
    <property type="term" value="F:3-hydroxypropionate dehydrogenase (NADP+) activity"/>
    <property type="evidence" value="ECO:0007669"/>
    <property type="project" value="UniProtKB-EC"/>
</dbReference>